<organism evidence="4 5">
    <name type="scientific">Flavobacterium limnosediminis JC2902</name>
    <dbReference type="NCBI Taxonomy" id="1341181"/>
    <lineage>
        <taxon>Bacteria</taxon>
        <taxon>Pseudomonadati</taxon>
        <taxon>Bacteroidota</taxon>
        <taxon>Flavobacteriia</taxon>
        <taxon>Flavobacteriales</taxon>
        <taxon>Flavobacteriaceae</taxon>
        <taxon>Flavobacterium</taxon>
    </lineage>
</organism>
<dbReference type="RefSeq" id="WP_023579567.1">
    <property type="nucleotide sequence ID" value="NZ_AVGG01000011.1"/>
</dbReference>
<sequence>MREKIVFIGLVDMNEIKGDSNHFRKLTTFMQSHFDVFVISFTQSENKKYSTIHFPKNKLFRLIYWNFALFHLICKNYFFNGVNRIYFRESGLVISPYIASFLFRIKLYTEINGVTIDDLPISKKISKPLFRNIYKLSRKFVASKGYGELIHVNFNVPHSKIHKVSLGFDFLPQNYDDSNKFEEKTIVFIGNVVEYQGLDMFLEGYNLYVKNVDSAVKLLIIGDGSQKEFLKQRAEELHLENNVSFLPPMSQSELNIILKKCHLGISTFSQNRGRPQTISALKTYDYINARLPILTSDMDEMCDFIKFNNIGEVISEYVPVEYSYKISKCLKIDFIENTELIYKMNLKEWGDKFSWNTRFESIKNLIYNS</sequence>
<dbReference type="SUPFAM" id="SSF53756">
    <property type="entry name" value="UDP-Glycosyltransferase/glycogen phosphorylase"/>
    <property type="match status" value="1"/>
</dbReference>
<proteinExistence type="predicted"/>
<dbReference type="AlphaFoldDB" id="V6SS71"/>
<dbReference type="Proteomes" id="UP000018004">
    <property type="component" value="Unassembled WGS sequence"/>
</dbReference>
<accession>V6SS71</accession>
<feature type="domain" description="Glycosyl transferase family 1" evidence="3">
    <location>
        <begin position="182"/>
        <end position="333"/>
    </location>
</feature>
<dbReference type="InterPro" id="IPR001296">
    <property type="entry name" value="Glyco_trans_1"/>
</dbReference>
<dbReference type="GO" id="GO:0016757">
    <property type="term" value="F:glycosyltransferase activity"/>
    <property type="evidence" value="ECO:0007669"/>
    <property type="project" value="UniProtKB-KW"/>
</dbReference>
<reference evidence="4 5" key="1">
    <citation type="submission" date="2013-08" db="EMBL/GenBank/DDBJ databases">
        <title>Flavobacterium limnosediminis JC2902 genome sequencing.</title>
        <authorList>
            <person name="Lee K."/>
            <person name="Yi H."/>
            <person name="Park S."/>
            <person name="Chun J."/>
        </authorList>
    </citation>
    <scope>NUCLEOTIDE SEQUENCE [LARGE SCALE GENOMIC DNA]</scope>
    <source>
        <strain evidence="4 5">JC2902</strain>
    </source>
</reference>
<evidence type="ECO:0000313" key="5">
    <source>
        <dbReference type="Proteomes" id="UP000018004"/>
    </source>
</evidence>
<dbReference type="EMBL" id="AVGG01000011">
    <property type="protein sequence ID" value="ESU27265.1"/>
    <property type="molecule type" value="Genomic_DNA"/>
</dbReference>
<evidence type="ECO:0000313" key="4">
    <source>
        <dbReference type="EMBL" id="ESU27265.1"/>
    </source>
</evidence>
<dbReference type="Gene3D" id="3.40.50.2000">
    <property type="entry name" value="Glycogen Phosphorylase B"/>
    <property type="match status" value="2"/>
</dbReference>
<keyword evidence="5" id="KW-1185">Reference proteome</keyword>
<dbReference type="Pfam" id="PF00534">
    <property type="entry name" value="Glycos_transf_1"/>
    <property type="match status" value="1"/>
</dbReference>
<name>V6SS71_9FLAO</name>
<gene>
    <name evidence="4" type="ORF">FLJC2902T_19680</name>
</gene>
<evidence type="ECO:0000256" key="2">
    <source>
        <dbReference type="ARBA" id="ARBA00022679"/>
    </source>
</evidence>
<comment type="caution">
    <text evidence="4">The sequence shown here is derived from an EMBL/GenBank/DDBJ whole genome shotgun (WGS) entry which is preliminary data.</text>
</comment>
<dbReference type="STRING" id="1341181.FLJC2902T_19680"/>
<dbReference type="PATRIC" id="fig|1341181.4.peg.1932"/>
<protein>
    <recommendedName>
        <fullName evidence="3">Glycosyl transferase family 1 domain-containing protein</fullName>
    </recommendedName>
</protein>
<dbReference type="eggNOG" id="COG0438">
    <property type="taxonomic scope" value="Bacteria"/>
</dbReference>
<dbReference type="OrthoDB" id="596635at2"/>
<keyword evidence="2" id="KW-0808">Transferase</keyword>
<dbReference type="PANTHER" id="PTHR12526">
    <property type="entry name" value="GLYCOSYLTRANSFERASE"/>
    <property type="match status" value="1"/>
</dbReference>
<dbReference type="PANTHER" id="PTHR12526:SF629">
    <property type="entry name" value="TEICHURONIC ACID BIOSYNTHESIS GLYCOSYLTRANSFERASE TUAH-RELATED"/>
    <property type="match status" value="1"/>
</dbReference>
<keyword evidence="1" id="KW-0328">Glycosyltransferase</keyword>
<evidence type="ECO:0000259" key="3">
    <source>
        <dbReference type="Pfam" id="PF00534"/>
    </source>
</evidence>
<evidence type="ECO:0000256" key="1">
    <source>
        <dbReference type="ARBA" id="ARBA00022676"/>
    </source>
</evidence>